<evidence type="ECO:0000313" key="1">
    <source>
        <dbReference type="EMBL" id="ANE46096.1"/>
    </source>
</evidence>
<dbReference type="PATRIC" id="fig|1178515.4.peg.1426"/>
<gene>
    <name evidence="1" type="ORF">SY83_07150</name>
</gene>
<dbReference type="OrthoDB" id="2609015at2"/>
<protein>
    <submittedName>
        <fullName evidence="1">Uncharacterized protein</fullName>
    </submittedName>
</protein>
<accession>A0A172TGN2</accession>
<organism evidence="1 2">
    <name type="scientific">Paenibacillus swuensis</name>
    <dbReference type="NCBI Taxonomy" id="1178515"/>
    <lineage>
        <taxon>Bacteria</taxon>
        <taxon>Bacillati</taxon>
        <taxon>Bacillota</taxon>
        <taxon>Bacilli</taxon>
        <taxon>Bacillales</taxon>
        <taxon>Paenibacillaceae</taxon>
        <taxon>Paenibacillus</taxon>
    </lineage>
</organism>
<reference evidence="1 2" key="1">
    <citation type="submission" date="2015-01" db="EMBL/GenBank/DDBJ databases">
        <title>Paenibacillus swuensis/DY6/whole genome sequencing.</title>
        <authorList>
            <person name="Kim M.K."/>
            <person name="Srinivasan S."/>
            <person name="Lee J.-J."/>
        </authorList>
    </citation>
    <scope>NUCLEOTIDE SEQUENCE [LARGE SCALE GENOMIC DNA]</scope>
    <source>
        <strain evidence="1 2">DY6</strain>
    </source>
</reference>
<dbReference type="KEGG" id="pswu:SY83_07150"/>
<evidence type="ECO:0000313" key="2">
    <source>
        <dbReference type="Proteomes" id="UP000076927"/>
    </source>
</evidence>
<dbReference type="Proteomes" id="UP000076927">
    <property type="component" value="Chromosome"/>
</dbReference>
<keyword evidence="2" id="KW-1185">Reference proteome</keyword>
<dbReference type="AlphaFoldDB" id="A0A172TGN2"/>
<dbReference type="RefSeq" id="WP_068605515.1">
    <property type="nucleotide sequence ID" value="NZ_CP011388.1"/>
</dbReference>
<proteinExistence type="predicted"/>
<sequence length="117" mass="13232">MATRILKQITNPPVDGGYYITEANLHLMNPGNLTFNVLIRVLTGTTVRGQYLHELESVHSAKSSVVLYGIPLLYDDISFIIYTSVTGSHPLHIRLNILDVYHNEILRYTEDDFVMLG</sequence>
<dbReference type="EMBL" id="CP011388">
    <property type="protein sequence ID" value="ANE46096.1"/>
    <property type="molecule type" value="Genomic_DNA"/>
</dbReference>
<name>A0A172TGN2_9BACL</name>